<reference evidence="1" key="1">
    <citation type="submission" date="2023-06" db="EMBL/GenBank/DDBJ databases">
        <authorList>
            <consortium name="Lawrence Berkeley National Laboratory"/>
            <person name="Ahrendt S."/>
            <person name="Sahu N."/>
            <person name="Indic B."/>
            <person name="Wong-Bajracharya J."/>
            <person name="Merenyi Z."/>
            <person name="Ke H.-M."/>
            <person name="Monk M."/>
            <person name="Kocsube S."/>
            <person name="Drula E."/>
            <person name="Lipzen A."/>
            <person name="Balint B."/>
            <person name="Henrissat B."/>
            <person name="Andreopoulos B."/>
            <person name="Martin F.M."/>
            <person name="Harder C.B."/>
            <person name="Rigling D."/>
            <person name="Ford K.L."/>
            <person name="Foster G.D."/>
            <person name="Pangilinan J."/>
            <person name="Papanicolaou A."/>
            <person name="Barry K."/>
            <person name="LaButti K."/>
            <person name="Viragh M."/>
            <person name="Koriabine M."/>
            <person name="Yan M."/>
            <person name="Riley R."/>
            <person name="Champramary S."/>
            <person name="Plett K.L."/>
            <person name="Tsai I.J."/>
            <person name="Slot J."/>
            <person name="Sipos G."/>
            <person name="Plett J."/>
            <person name="Nagy L.G."/>
            <person name="Grigoriev I.V."/>
        </authorList>
    </citation>
    <scope>NUCLEOTIDE SEQUENCE</scope>
    <source>
        <strain evidence="1">HWK02</strain>
    </source>
</reference>
<dbReference type="EMBL" id="JAUEPU010000008">
    <property type="protein sequence ID" value="KAK0500300.1"/>
    <property type="molecule type" value="Genomic_DNA"/>
</dbReference>
<feature type="non-terminal residue" evidence="1">
    <location>
        <position position="97"/>
    </location>
</feature>
<sequence length="97" mass="11030">FYKQCLDRLPVSIHAKGIRGKAATCDNVKCQKVDAKKNLRKCSGRGTVLYCSKECTTMRCPSSPALFSSARLQRAPWVYRLYRLHCFADQVLLKAFI</sequence>
<keyword evidence="2" id="KW-1185">Reference proteome</keyword>
<accession>A0AA39QDW1</accession>
<proteinExistence type="predicted"/>
<name>A0AA39QDW1_9AGAR</name>
<comment type="caution">
    <text evidence="1">The sequence shown here is derived from an EMBL/GenBank/DDBJ whole genome shotgun (WGS) entry which is preliminary data.</text>
</comment>
<evidence type="ECO:0000313" key="1">
    <source>
        <dbReference type="EMBL" id="KAK0500300.1"/>
    </source>
</evidence>
<gene>
    <name evidence="1" type="ORF">EDD18DRAFT_1068207</name>
</gene>
<evidence type="ECO:0000313" key="2">
    <source>
        <dbReference type="Proteomes" id="UP001175228"/>
    </source>
</evidence>
<dbReference type="Proteomes" id="UP001175228">
    <property type="component" value="Unassembled WGS sequence"/>
</dbReference>
<protein>
    <submittedName>
        <fullName evidence="1">Uncharacterized protein</fullName>
    </submittedName>
</protein>
<organism evidence="1 2">
    <name type="scientific">Armillaria luteobubalina</name>
    <dbReference type="NCBI Taxonomy" id="153913"/>
    <lineage>
        <taxon>Eukaryota</taxon>
        <taxon>Fungi</taxon>
        <taxon>Dikarya</taxon>
        <taxon>Basidiomycota</taxon>
        <taxon>Agaricomycotina</taxon>
        <taxon>Agaricomycetes</taxon>
        <taxon>Agaricomycetidae</taxon>
        <taxon>Agaricales</taxon>
        <taxon>Marasmiineae</taxon>
        <taxon>Physalacriaceae</taxon>
        <taxon>Armillaria</taxon>
    </lineage>
</organism>
<dbReference type="AlphaFoldDB" id="A0AA39QDW1"/>